<reference evidence="1 2" key="1">
    <citation type="submission" date="2017-03" db="EMBL/GenBank/DDBJ databases">
        <authorList>
            <person name="Afonso C.L."/>
            <person name="Miller P.J."/>
            <person name="Scott M.A."/>
            <person name="Spackman E."/>
            <person name="Goraichik I."/>
            <person name="Dimitrov K.M."/>
            <person name="Suarez D.L."/>
            <person name="Swayne D.E."/>
        </authorList>
    </citation>
    <scope>NUCLEOTIDE SEQUENCE [LARGE SCALE GENOMIC DNA]</scope>
    <source>
        <strain evidence="1 2">CECT 7066</strain>
    </source>
</reference>
<dbReference type="Proteomes" id="UP000193870">
    <property type="component" value="Unassembled WGS sequence"/>
</dbReference>
<gene>
    <name evidence="1" type="ORF">PAM7066_02924</name>
</gene>
<dbReference type="EMBL" id="FWFV01000009">
    <property type="protein sequence ID" value="SLN59555.1"/>
    <property type="molecule type" value="Genomic_DNA"/>
</dbReference>
<dbReference type="AlphaFoldDB" id="A0A1Y5TG07"/>
<name>A0A1Y5TG07_9RHOB</name>
<evidence type="ECO:0000313" key="2">
    <source>
        <dbReference type="Proteomes" id="UP000193870"/>
    </source>
</evidence>
<sequence length="41" mass="4192">MIVSHCNPLDGINPFMRNNGLCSVAGIVAGRSALYAGPTSS</sequence>
<protein>
    <submittedName>
        <fullName evidence="1">Uncharacterized protein</fullName>
    </submittedName>
</protein>
<keyword evidence="2" id="KW-1185">Reference proteome</keyword>
<accession>A0A1Y5TG07</accession>
<organism evidence="1 2">
    <name type="scientific">Palleronia marisminoris</name>
    <dbReference type="NCBI Taxonomy" id="315423"/>
    <lineage>
        <taxon>Bacteria</taxon>
        <taxon>Pseudomonadati</taxon>
        <taxon>Pseudomonadota</taxon>
        <taxon>Alphaproteobacteria</taxon>
        <taxon>Rhodobacterales</taxon>
        <taxon>Roseobacteraceae</taxon>
        <taxon>Palleronia</taxon>
    </lineage>
</organism>
<evidence type="ECO:0000313" key="1">
    <source>
        <dbReference type="EMBL" id="SLN59555.1"/>
    </source>
</evidence>
<proteinExistence type="predicted"/>